<proteinExistence type="predicted"/>
<keyword evidence="2" id="KW-1185">Reference proteome</keyword>
<reference evidence="2" key="1">
    <citation type="journal article" date="2011" name="MBio">
        <title>Novel metabolic attributes of the genus Cyanothece, comprising a group of unicellular nitrogen-fixing Cyanobacteria.</title>
        <authorList>
            <person name="Bandyopadhyay A."/>
            <person name="Elvitigala T."/>
            <person name="Welsh E."/>
            <person name="Stockel J."/>
            <person name="Liberton M."/>
            <person name="Min H."/>
            <person name="Sherman L.A."/>
            <person name="Pakrasi H.B."/>
        </authorList>
    </citation>
    <scope>NUCLEOTIDE SEQUENCE [LARGE SCALE GENOMIC DNA]</scope>
    <source>
        <strain evidence="2">PCC 7822</strain>
        <plasmid evidence="2">Cy782202</plasmid>
    </source>
</reference>
<organism evidence="1 2">
    <name type="scientific">Gloeothece verrucosa (strain PCC 7822)</name>
    <name type="common">Cyanothece sp. (strain PCC 7822)</name>
    <dbReference type="NCBI Taxonomy" id="497965"/>
    <lineage>
        <taxon>Bacteria</taxon>
        <taxon>Bacillati</taxon>
        <taxon>Cyanobacteriota</taxon>
        <taxon>Cyanophyceae</taxon>
        <taxon>Oscillatoriophycideae</taxon>
        <taxon>Chroococcales</taxon>
        <taxon>Aphanothecaceae</taxon>
        <taxon>Gloeothece</taxon>
        <taxon>Gloeothece verrucosa</taxon>
    </lineage>
</organism>
<protein>
    <submittedName>
        <fullName evidence="1">Uncharacterized protein</fullName>
    </submittedName>
</protein>
<evidence type="ECO:0000313" key="2">
    <source>
        <dbReference type="Proteomes" id="UP000008206"/>
    </source>
</evidence>
<dbReference type="Proteomes" id="UP000008206">
    <property type="component" value="Plasmid Cy782202"/>
</dbReference>
<dbReference type="AlphaFoldDB" id="E0UN37"/>
<dbReference type="EMBL" id="CP002200">
    <property type="protein sequence ID" value="ADN18367.1"/>
    <property type="molecule type" value="Genomic_DNA"/>
</dbReference>
<evidence type="ECO:0000313" key="1">
    <source>
        <dbReference type="EMBL" id="ADN18367.1"/>
    </source>
</evidence>
<dbReference type="RefSeq" id="WP_013335109.1">
    <property type="nucleotide sequence ID" value="NC_014534.1"/>
</dbReference>
<sequence>MTFYIHSDGYLEGAAHYFLQMLLLDHQRGSLADKFLRANPEAEITGCHDSHGDTEYRYTVNCEQKVFLLAESVDGEDHEEKAITTTIYQGNLAGFINPYYPYNLLMQVIDDTPYQCLLESLIKSLESIQTLLSKKELGQLTYPAKQALAIAQKMMSVNKNFGWESSWSQKVIFPIETLIQEGMDYLHSRTDYLQIALLFTLLEGIFGEVRFHLTQIKPIFERET</sequence>
<keyword evidence="1" id="KW-0614">Plasmid</keyword>
<geneLocation type="plasmid" evidence="1 2">
    <name>Cy782202</name>
</geneLocation>
<dbReference type="KEGG" id="cyj:Cyan7822_6615"/>
<dbReference type="HOGENOM" id="CLU_1048550_0_0_3"/>
<name>E0UN37_GLOV7</name>
<accession>E0UN37</accession>
<gene>
    <name evidence="1" type="ordered locus">Cyan7822_6615</name>
</gene>